<feature type="transmembrane region" description="Helical" evidence="1">
    <location>
        <begin position="70"/>
        <end position="90"/>
    </location>
</feature>
<gene>
    <name evidence="3" type="ORF">ENP86_00640</name>
</gene>
<dbReference type="InterPro" id="IPR026444">
    <property type="entry name" value="Secre_tail"/>
</dbReference>
<reference evidence="3" key="1">
    <citation type="journal article" date="2020" name="mSystems">
        <title>Genome- and Community-Level Interaction Insights into Carbon Utilization and Element Cycling Functions of Hydrothermarchaeota in Hydrothermal Sediment.</title>
        <authorList>
            <person name="Zhou Z."/>
            <person name="Liu Y."/>
            <person name="Xu W."/>
            <person name="Pan J."/>
            <person name="Luo Z.H."/>
            <person name="Li M."/>
        </authorList>
    </citation>
    <scope>NUCLEOTIDE SEQUENCE [LARGE SCALE GENOMIC DNA]</scope>
    <source>
        <strain evidence="3">SpSt-258</strain>
    </source>
</reference>
<dbReference type="SUPFAM" id="SSF50939">
    <property type="entry name" value="Sialidases"/>
    <property type="match status" value="2"/>
</dbReference>
<comment type="caution">
    <text evidence="3">The sequence shown here is derived from an EMBL/GenBank/DDBJ whole genome shotgun (WGS) entry which is preliminary data.</text>
</comment>
<dbReference type="AlphaFoldDB" id="A0A7V1EH22"/>
<feature type="transmembrane region" description="Helical" evidence="1">
    <location>
        <begin position="34"/>
        <end position="58"/>
    </location>
</feature>
<organism evidence="3">
    <name type="scientific">candidate division WOR-3 bacterium</name>
    <dbReference type="NCBI Taxonomy" id="2052148"/>
    <lineage>
        <taxon>Bacteria</taxon>
        <taxon>Bacteria division WOR-3</taxon>
    </lineage>
</organism>
<sequence>MLMYLRPAGLRLREKEETSTKIPRFVPHTLALKIFKSFTLTFLSPLMRWGVLNFISLFCVKKMEIEMRKYFFLCIIIISIFELGFCQHGVGSEWQSEVLLPLVHSWAKQRGVLFNNIITTSDGRIIVSTAEVDTANVNIILGHYLTYSDDGGTTWLNPPVHFTPPNLVVGGSGVKLAMDYNDTLYALWSSRNPSAIFISKLDKSLNIIKDSIRVSSQVTNYSNPGFATHFTIDRYNRIHVMWNEGSPNTPQTAECFYTRSTDRGLTWSQPDTLSVFDGHHSAFPHAEFDNAGDTLAIPWRGSIGGIKRWDIYGVVSTNGGQTWSNPFAFICTNDSDWDPDLLVDNQGRFHLAYNVYPASNPLWGARVEYRYSDNVGTTWVTPSNPSNGQLSPSGIRSHLVEGFRYDMQNNVLWITWKDERNFNTSTGDAEADMIADYSTDRGITWSSPEFVTDRYDSTVAFKAGALLPDGEFCVNYEVISPGDINNLSGFLRVYFRKRNRVITAVSENKHTISNSLNLYQNNPNPFKSTVMIKFSLSRCNFVTLEVFDALGKKVATLLNKKEMNSGNHSIVFDAKNLSSGVYFCCLKTDNIIEHKKIELVK</sequence>
<evidence type="ECO:0000259" key="2">
    <source>
        <dbReference type="Pfam" id="PF18962"/>
    </source>
</evidence>
<keyword evidence="1" id="KW-1133">Transmembrane helix</keyword>
<keyword evidence="1" id="KW-0812">Transmembrane</keyword>
<dbReference type="InterPro" id="IPR002860">
    <property type="entry name" value="BNR_rpt"/>
</dbReference>
<evidence type="ECO:0000313" key="3">
    <source>
        <dbReference type="EMBL" id="HDY58053.1"/>
    </source>
</evidence>
<protein>
    <submittedName>
        <fullName evidence="3">T9SS type A sorting domain-containing protein</fullName>
    </submittedName>
</protein>
<dbReference type="Gene3D" id="2.120.10.10">
    <property type="match status" value="2"/>
</dbReference>
<evidence type="ECO:0000256" key="1">
    <source>
        <dbReference type="SAM" id="Phobius"/>
    </source>
</evidence>
<feature type="domain" description="Secretion system C-terminal sorting" evidence="2">
    <location>
        <begin position="523"/>
        <end position="597"/>
    </location>
</feature>
<keyword evidence="1" id="KW-0472">Membrane</keyword>
<dbReference type="CDD" id="cd15482">
    <property type="entry name" value="Sialidase_non-viral"/>
    <property type="match status" value="2"/>
</dbReference>
<dbReference type="Gene3D" id="2.60.40.4070">
    <property type="match status" value="1"/>
</dbReference>
<dbReference type="Pfam" id="PF02012">
    <property type="entry name" value="BNR"/>
    <property type="match status" value="1"/>
</dbReference>
<dbReference type="EMBL" id="DSKY01000002">
    <property type="protein sequence ID" value="HDY58053.1"/>
    <property type="molecule type" value="Genomic_DNA"/>
</dbReference>
<dbReference type="InterPro" id="IPR036278">
    <property type="entry name" value="Sialidase_sf"/>
</dbReference>
<dbReference type="Pfam" id="PF18962">
    <property type="entry name" value="Por_Secre_tail"/>
    <property type="match status" value="1"/>
</dbReference>
<name>A0A7V1EH22_UNCW3</name>
<dbReference type="NCBIfam" id="TIGR04183">
    <property type="entry name" value="Por_Secre_tail"/>
    <property type="match status" value="1"/>
</dbReference>
<proteinExistence type="predicted"/>
<accession>A0A7V1EH22</accession>